<evidence type="ECO:0000256" key="2">
    <source>
        <dbReference type="SAM" id="SignalP"/>
    </source>
</evidence>
<dbReference type="InterPro" id="IPR030972">
    <property type="entry name" value="UrcA_uranyl"/>
</dbReference>
<protein>
    <recommendedName>
        <fullName evidence="5">UrcA family protein</fullName>
    </recommendedName>
</protein>
<organism evidence="3 4">
    <name type="scientific">Sphingomonas psychrotolerans</name>
    <dbReference type="NCBI Taxonomy" id="1327635"/>
    <lineage>
        <taxon>Bacteria</taxon>
        <taxon>Pseudomonadati</taxon>
        <taxon>Pseudomonadota</taxon>
        <taxon>Alphaproteobacteria</taxon>
        <taxon>Sphingomonadales</taxon>
        <taxon>Sphingomonadaceae</taxon>
        <taxon>Sphingomonas</taxon>
    </lineage>
</organism>
<dbReference type="NCBIfam" id="TIGR04433">
    <property type="entry name" value="UrcA_uranyl"/>
    <property type="match status" value="1"/>
</dbReference>
<dbReference type="KEGG" id="sphc:CVN68_06930"/>
<dbReference type="OrthoDB" id="7583604at2"/>
<reference evidence="3 4" key="1">
    <citation type="submission" date="2017-11" db="EMBL/GenBank/DDBJ databases">
        <title>Complete genome sequence of Sphingomonas sp. Strain Cra20, a psychrotolerant potential plant growth promoting rhizobacteria.</title>
        <authorList>
            <person name="Luo Y."/>
        </authorList>
    </citation>
    <scope>NUCLEOTIDE SEQUENCE [LARGE SCALE GENOMIC DNA]</scope>
    <source>
        <strain evidence="3 4">Cra20</strain>
    </source>
</reference>
<keyword evidence="2" id="KW-0732">Signal</keyword>
<proteinExistence type="predicted"/>
<evidence type="ECO:0000313" key="3">
    <source>
        <dbReference type="EMBL" id="ATY31732.1"/>
    </source>
</evidence>
<sequence>MLNLLTFLALLATPVPQAAAPESPATRHVRHSDLDLSRPADRAEFDRRIARAVEKVCPTRQIGEATRSLAGLRCRAETEARVAPQRSRAVAQAAAPVEVSSTGR</sequence>
<name>A0A2K8MCW4_9SPHN</name>
<evidence type="ECO:0008006" key="5">
    <source>
        <dbReference type="Google" id="ProtNLM"/>
    </source>
</evidence>
<keyword evidence="4" id="KW-1185">Reference proteome</keyword>
<gene>
    <name evidence="3" type="ORF">CVN68_06930</name>
</gene>
<accession>A0A2K8MCW4</accession>
<feature type="region of interest" description="Disordered" evidence="1">
    <location>
        <begin position="16"/>
        <end position="38"/>
    </location>
</feature>
<evidence type="ECO:0000313" key="4">
    <source>
        <dbReference type="Proteomes" id="UP000229081"/>
    </source>
</evidence>
<feature type="signal peptide" evidence="2">
    <location>
        <begin position="1"/>
        <end position="19"/>
    </location>
</feature>
<dbReference type="Proteomes" id="UP000229081">
    <property type="component" value="Chromosome"/>
</dbReference>
<dbReference type="AlphaFoldDB" id="A0A2K8MCW4"/>
<dbReference type="EMBL" id="CP024923">
    <property type="protein sequence ID" value="ATY31732.1"/>
    <property type="molecule type" value="Genomic_DNA"/>
</dbReference>
<feature type="chain" id="PRO_5014622816" description="UrcA family protein" evidence="2">
    <location>
        <begin position="20"/>
        <end position="104"/>
    </location>
</feature>
<dbReference type="RefSeq" id="WP_100281541.1">
    <property type="nucleotide sequence ID" value="NZ_CP024923.1"/>
</dbReference>
<evidence type="ECO:0000256" key="1">
    <source>
        <dbReference type="SAM" id="MobiDB-lite"/>
    </source>
</evidence>